<sequence length="65" mass="6793">MKIMVSPAQTDQAGTAKDLLEQALAHLSPGTHQQARDLIGQAISALSGHRDEGLLPKDLSSSNDG</sequence>
<evidence type="ECO:0000313" key="1">
    <source>
        <dbReference type="EMBL" id="GGE35274.1"/>
    </source>
</evidence>
<proteinExistence type="predicted"/>
<protein>
    <submittedName>
        <fullName evidence="1">Uncharacterized protein</fullName>
    </submittedName>
</protein>
<keyword evidence="2" id="KW-1185">Reference proteome</keyword>
<reference evidence="1" key="2">
    <citation type="submission" date="2020-09" db="EMBL/GenBank/DDBJ databases">
        <authorList>
            <person name="Sun Q."/>
            <person name="Sedlacek I."/>
        </authorList>
    </citation>
    <scope>NUCLEOTIDE SEQUENCE</scope>
    <source>
        <strain evidence="1">CCM 7684</strain>
    </source>
</reference>
<name>A0A8J2VSE4_9RHOB</name>
<reference evidence="1" key="1">
    <citation type="journal article" date="2014" name="Int. J. Syst. Evol. Microbiol.">
        <title>Complete genome sequence of Corynebacterium casei LMG S-19264T (=DSM 44701T), isolated from a smear-ripened cheese.</title>
        <authorList>
            <consortium name="US DOE Joint Genome Institute (JGI-PGF)"/>
            <person name="Walter F."/>
            <person name="Albersmeier A."/>
            <person name="Kalinowski J."/>
            <person name="Ruckert C."/>
        </authorList>
    </citation>
    <scope>NUCLEOTIDE SEQUENCE</scope>
    <source>
        <strain evidence="1">CCM 7684</strain>
    </source>
</reference>
<dbReference type="AlphaFoldDB" id="A0A8J2VSE4"/>
<comment type="caution">
    <text evidence="1">The sequence shown here is derived from an EMBL/GenBank/DDBJ whole genome shotgun (WGS) entry which is preliminary data.</text>
</comment>
<dbReference type="RefSeq" id="WP_188408657.1">
    <property type="nucleotide sequence ID" value="NZ_BMCP01000001.1"/>
</dbReference>
<gene>
    <name evidence="1" type="ORF">GCM10007276_10980</name>
</gene>
<dbReference type="EMBL" id="BMCP01000001">
    <property type="protein sequence ID" value="GGE35274.1"/>
    <property type="molecule type" value="Genomic_DNA"/>
</dbReference>
<organism evidence="1 2">
    <name type="scientific">Agaricicola taiwanensis</name>
    <dbReference type="NCBI Taxonomy" id="591372"/>
    <lineage>
        <taxon>Bacteria</taxon>
        <taxon>Pseudomonadati</taxon>
        <taxon>Pseudomonadota</taxon>
        <taxon>Alphaproteobacteria</taxon>
        <taxon>Rhodobacterales</taxon>
        <taxon>Paracoccaceae</taxon>
        <taxon>Agaricicola</taxon>
    </lineage>
</organism>
<evidence type="ECO:0000313" key="2">
    <source>
        <dbReference type="Proteomes" id="UP000602745"/>
    </source>
</evidence>
<dbReference type="Proteomes" id="UP000602745">
    <property type="component" value="Unassembled WGS sequence"/>
</dbReference>
<accession>A0A8J2VSE4</accession>